<evidence type="ECO:0000256" key="2">
    <source>
        <dbReference type="ARBA" id="ARBA00008467"/>
    </source>
</evidence>
<evidence type="ECO:0000256" key="13">
    <source>
        <dbReference type="RuleBase" id="RU003694"/>
    </source>
</evidence>
<gene>
    <name evidence="15" type="ORF">I6I98_14095</name>
</gene>
<dbReference type="InterPro" id="IPR014030">
    <property type="entry name" value="Ketoacyl_synth_N"/>
</dbReference>
<keyword evidence="5" id="KW-0963">Cytoplasm</keyword>
<evidence type="ECO:0000256" key="4">
    <source>
        <dbReference type="ARBA" id="ARBA00013191"/>
    </source>
</evidence>
<evidence type="ECO:0000256" key="6">
    <source>
        <dbReference type="ARBA" id="ARBA00022679"/>
    </source>
</evidence>
<comment type="catalytic activity">
    <reaction evidence="12">
        <text>a fatty acyl-[ACP] + malonyl-[ACP] + H(+) = a 3-oxoacyl-[ACP] + holo-[ACP] + CO2</text>
        <dbReference type="Rhea" id="RHEA:22836"/>
        <dbReference type="Rhea" id="RHEA-COMP:9623"/>
        <dbReference type="Rhea" id="RHEA-COMP:9685"/>
        <dbReference type="Rhea" id="RHEA-COMP:9916"/>
        <dbReference type="Rhea" id="RHEA-COMP:14125"/>
        <dbReference type="ChEBI" id="CHEBI:15378"/>
        <dbReference type="ChEBI" id="CHEBI:16526"/>
        <dbReference type="ChEBI" id="CHEBI:64479"/>
        <dbReference type="ChEBI" id="CHEBI:78449"/>
        <dbReference type="ChEBI" id="CHEBI:78776"/>
        <dbReference type="ChEBI" id="CHEBI:138651"/>
        <dbReference type="EC" id="2.3.1.41"/>
    </reaction>
    <physiologicalReaction direction="left-to-right" evidence="12">
        <dbReference type="Rhea" id="RHEA:22837"/>
    </physiologicalReaction>
</comment>
<proteinExistence type="inferred from homology"/>
<evidence type="ECO:0000256" key="1">
    <source>
        <dbReference type="ARBA" id="ARBA00004496"/>
    </source>
</evidence>
<evidence type="ECO:0000256" key="3">
    <source>
        <dbReference type="ARBA" id="ARBA00011738"/>
    </source>
</evidence>
<dbReference type="EC" id="2.3.1.41" evidence="4"/>
<reference evidence="15 16" key="1">
    <citation type="submission" date="2021-01" db="EMBL/GenBank/DDBJ databases">
        <title>FDA dAtabase for Regulatory Grade micrObial Sequences (FDA-ARGOS): Supporting development and validation of Infectious Disease Dx tests.</title>
        <authorList>
            <person name="Sproer C."/>
            <person name="Gronow S."/>
            <person name="Severitt S."/>
            <person name="Schroder I."/>
            <person name="Tallon L."/>
            <person name="Sadzewicz L."/>
            <person name="Zhao X."/>
            <person name="Boylan J."/>
            <person name="Ott S."/>
            <person name="Bowen H."/>
            <person name="Vavikolanu K."/>
            <person name="Mehta A."/>
            <person name="Aluvathingal J."/>
            <person name="Nadendla S."/>
            <person name="Lowell S."/>
            <person name="Myers T."/>
            <person name="Yan Y."/>
            <person name="Sichtig H."/>
        </authorList>
    </citation>
    <scope>NUCLEOTIDE SEQUENCE [LARGE SCALE GENOMIC DNA]</scope>
    <source>
        <strain evidence="15 16">FDAARGOS_1141</strain>
    </source>
</reference>
<evidence type="ECO:0000313" key="15">
    <source>
        <dbReference type="EMBL" id="QQT51432.1"/>
    </source>
</evidence>
<evidence type="ECO:0000256" key="10">
    <source>
        <dbReference type="ARBA" id="ARBA00042143"/>
    </source>
</evidence>
<dbReference type="InterPro" id="IPR020841">
    <property type="entry name" value="PKS_Beta-ketoAc_synthase_dom"/>
</dbReference>
<protein>
    <recommendedName>
        <fullName evidence="8">3-oxoacyl-[acyl-carrier-protein] synthase 1</fullName>
        <ecNumber evidence="4">2.3.1.41</ecNumber>
    </recommendedName>
    <alternativeName>
        <fullName evidence="9">3-oxoacyl-[acyl-carrier-protein] synthase I</fullName>
    </alternativeName>
    <alternativeName>
        <fullName evidence="10">Beta-ketoacyl-ACP synthase I</fullName>
    </alternativeName>
</protein>
<dbReference type="SMART" id="SM00825">
    <property type="entry name" value="PKS_KS"/>
    <property type="match status" value="1"/>
</dbReference>
<feature type="domain" description="Ketosynthase family 3 (KS3)" evidence="14">
    <location>
        <begin position="1"/>
        <end position="420"/>
    </location>
</feature>
<dbReference type="PROSITE" id="PS52004">
    <property type="entry name" value="KS3_2"/>
    <property type="match status" value="1"/>
</dbReference>
<evidence type="ECO:0000256" key="12">
    <source>
        <dbReference type="ARBA" id="ARBA00048506"/>
    </source>
</evidence>
<evidence type="ECO:0000259" key="14">
    <source>
        <dbReference type="PROSITE" id="PS52004"/>
    </source>
</evidence>
<dbReference type="InterPro" id="IPR016039">
    <property type="entry name" value="Thiolase-like"/>
</dbReference>
<dbReference type="Gene3D" id="3.40.47.10">
    <property type="match status" value="1"/>
</dbReference>
<comment type="subcellular location">
    <subcellularLocation>
        <location evidence="1">Cytoplasm</location>
    </subcellularLocation>
</comment>
<dbReference type="PANTHER" id="PTHR11712">
    <property type="entry name" value="POLYKETIDE SYNTHASE-RELATED"/>
    <property type="match status" value="1"/>
</dbReference>
<sequence length="423" mass="44636">MKRVVITGLGVVAPNGVGVPAFTQALKEGVSGVRHDVQLEKLQFSCQIAGMPQVSDDLKRQYFTELELRGFNSTGILYGVIAGMEAWTNAGFPIALNSVPDWDSGTVFGSGTSGIDKFRESIYKIDELQTRRLGSTVVAQTMNSGVSAYLGGKLGLGNQVTTNSSACATGTEAILMAYDRIRSGRAKRMLAGSTGDSGPYIWGGFDALRVCSSQHNDRPSEGSRPMSATAAGFVPGSGAGALLLEDLESALERKAMIYGELLGGQVNSGGQRGTGSMTAPNADAVRRCIAEALKNSGVSGWDVDAINGHLTATAKDAFEIENWTEALGRTGKDFPLINSLKGMTGHCLSAAGSIECVATVLQLYHGFVFGNSNCTDLHPEIAAMIDPSRVPLHQVDVKPHIIAKASFGFGDVNACLIFKKFDN</sequence>
<accession>A0ABX7CH52</accession>
<dbReference type="PANTHER" id="PTHR11712:SF306">
    <property type="entry name" value="3-OXOACYL-[ACYL-CARRIER-PROTEIN] SYNTHASE 1"/>
    <property type="match status" value="1"/>
</dbReference>
<comment type="catalytic activity">
    <reaction evidence="11">
        <text>(3Z)-decenoyl-[ACP] + malonyl-[ACP] + H(+) = 3-oxo-(5Z)-dodecenoyl-[ACP] + holo-[ACP] + CO2</text>
        <dbReference type="Rhea" id="RHEA:54940"/>
        <dbReference type="Rhea" id="RHEA-COMP:9623"/>
        <dbReference type="Rhea" id="RHEA-COMP:9685"/>
        <dbReference type="Rhea" id="RHEA-COMP:9927"/>
        <dbReference type="Rhea" id="RHEA-COMP:14042"/>
        <dbReference type="ChEBI" id="CHEBI:15378"/>
        <dbReference type="ChEBI" id="CHEBI:16526"/>
        <dbReference type="ChEBI" id="CHEBI:64479"/>
        <dbReference type="ChEBI" id="CHEBI:78449"/>
        <dbReference type="ChEBI" id="CHEBI:78798"/>
        <dbReference type="ChEBI" id="CHEBI:138410"/>
    </reaction>
    <physiologicalReaction direction="left-to-right" evidence="11">
        <dbReference type="Rhea" id="RHEA:54941"/>
    </physiologicalReaction>
</comment>
<dbReference type="Pfam" id="PF02801">
    <property type="entry name" value="Ketoacyl-synt_C"/>
    <property type="match status" value="1"/>
</dbReference>
<evidence type="ECO:0000256" key="7">
    <source>
        <dbReference type="ARBA" id="ARBA00023315"/>
    </source>
</evidence>
<evidence type="ECO:0000256" key="5">
    <source>
        <dbReference type="ARBA" id="ARBA00022490"/>
    </source>
</evidence>
<evidence type="ECO:0000313" key="16">
    <source>
        <dbReference type="Proteomes" id="UP000595498"/>
    </source>
</evidence>
<dbReference type="SUPFAM" id="SSF53901">
    <property type="entry name" value="Thiolase-like"/>
    <property type="match status" value="2"/>
</dbReference>
<keyword evidence="7" id="KW-0012">Acyltransferase</keyword>
<comment type="similarity">
    <text evidence="2 13">Belongs to the thiolase-like superfamily. Beta-ketoacyl-ACP synthases family.</text>
</comment>
<keyword evidence="6 13" id="KW-0808">Transferase</keyword>
<evidence type="ECO:0000256" key="9">
    <source>
        <dbReference type="ARBA" id="ARBA00041620"/>
    </source>
</evidence>
<dbReference type="CDD" id="cd00834">
    <property type="entry name" value="KAS_I_II"/>
    <property type="match status" value="1"/>
</dbReference>
<evidence type="ECO:0000256" key="11">
    <source>
        <dbReference type="ARBA" id="ARBA00048121"/>
    </source>
</evidence>
<dbReference type="InterPro" id="IPR014031">
    <property type="entry name" value="Ketoacyl_synth_C"/>
</dbReference>
<name>A0ABX7CH52_SPHMU</name>
<dbReference type="Proteomes" id="UP000595498">
    <property type="component" value="Chromosome"/>
</dbReference>
<keyword evidence="16" id="KW-1185">Reference proteome</keyword>
<comment type="subunit">
    <text evidence="3">Homodimer.</text>
</comment>
<dbReference type="EMBL" id="CP068224">
    <property type="protein sequence ID" value="QQT51432.1"/>
    <property type="molecule type" value="Genomic_DNA"/>
</dbReference>
<dbReference type="Pfam" id="PF00109">
    <property type="entry name" value="ketoacyl-synt"/>
    <property type="match status" value="1"/>
</dbReference>
<evidence type="ECO:0000256" key="8">
    <source>
        <dbReference type="ARBA" id="ARBA00039450"/>
    </source>
</evidence>
<organism evidence="15 16">
    <name type="scientific">Sphingobacterium multivorum</name>
    <dbReference type="NCBI Taxonomy" id="28454"/>
    <lineage>
        <taxon>Bacteria</taxon>
        <taxon>Pseudomonadati</taxon>
        <taxon>Bacteroidota</taxon>
        <taxon>Sphingobacteriia</taxon>
        <taxon>Sphingobacteriales</taxon>
        <taxon>Sphingobacteriaceae</taxon>
        <taxon>Sphingobacterium</taxon>
    </lineage>
</organism>
<dbReference type="InterPro" id="IPR000794">
    <property type="entry name" value="Beta-ketoacyl_synthase"/>
</dbReference>